<proteinExistence type="inferred from homology"/>
<comment type="function">
    <text evidence="2">Accessory subunit of the mitochondrial membrane respiratory chain NADH dehydrogenase (Complex I), that is believed not to be involved in catalysis. Complex I functions in the transfer of electrons from NADH to the respiratory chain. The immediate electron acceptor for the enzyme is believed to be ubiquinone.</text>
</comment>
<comment type="subcellular location">
    <subcellularLocation>
        <location evidence="2">Mitochondrion inner membrane</location>
        <topology evidence="2">Peripheral membrane protein</topology>
        <orientation evidence="2">Matrix side</orientation>
    </subcellularLocation>
</comment>
<gene>
    <name evidence="3" type="primary">Y94H6A.8</name>
    <name evidence="3" type="ORF">T02_1893</name>
</gene>
<accession>A0A0V1L4Y5</accession>
<comment type="subunit">
    <text evidence="2">Complex I is composed of 45 different subunits.</text>
</comment>
<dbReference type="EMBL" id="JYDW01000134">
    <property type="protein sequence ID" value="KRZ54612.1"/>
    <property type="molecule type" value="Genomic_DNA"/>
</dbReference>
<dbReference type="InterPro" id="IPR007763">
    <property type="entry name" value="NDUFA12"/>
</dbReference>
<protein>
    <recommendedName>
        <fullName evidence="2">NADH dehydrogenase [ubiquinone] 1 alpha subcomplex subunit 12</fullName>
    </recommendedName>
</protein>
<sequence>MLNFMTSKELVKFLGIDKLINAWNIIKQNGGIWRSLVMAYRTDTVKGGNLIGIDENGNRYYENNSLYVPRNRWVVYSRKVWLNYDASQISAEWQVAVEMFNWLHHQTDIPPTVERVKQRSWMLPHVENMSGTEKRFITYSTTRTKIEAWVPTTKKTM</sequence>
<reference evidence="3 4" key="1">
    <citation type="submission" date="2015-05" db="EMBL/GenBank/DDBJ databases">
        <title>Evolution of Trichinella species and genotypes.</title>
        <authorList>
            <person name="Korhonen P.K."/>
            <person name="Edoardo P."/>
            <person name="Giuseppe L.R."/>
            <person name="Gasser R.B."/>
        </authorList>
    </citation>
    <scope>NUCLEOTIDE SEQUENCE [LARGE SCALE GENOMIC DNA]</scope>
    <source>
        <strain evidence="3">ISS10</strain>
    </source>
</reference>
<dbReference type="Pfam" id="PF05071">
    <property type="entry name" value="NDUFA12"/>
    <property type="match status" value="1"/>
</dbReference>
<keyword evidence="2" id="KW-0472">Membrane</keyword>
<keyword evidence="2" id="KW-0679">Respiratory chain</keyword>
<dbReference type="GO" id="GO:0006979">
    <property type="term" value="P:response to oxidative stress"/>
    <property type="evidence" value="ECO:0007669"/>
    <property type="project" value="TreeGrafter"/>
</dbReference>
<keyword evidence="2" id="KW-0249">Electron transport</keyword>
<evidence type="ECO:0000313" key="4">
    <source>
        <dbReference type="Proteomes" id="UP000054721"/>
    </source>
</evidence>
<evidence type="ECO:0000256" key="1">
    <source>
        <dbReference type="ARBA" id="ARBA00007355"/>
    </source>
</evidence>
<keyword evidence="2" id="KW-0813">Transport</keyword>
<keyword evidence="2" id="KW-0496">Mitochondrion</keyword>
<dbReference type="Proteomes" id="UP000054721">
    <property type="component" value="Unassembled WGS sequence"/>
</dbReference>
<name>A0A0V1L4Y5_9BILA</name>
<dbReference type="AlphaFoldDB" id="A0A0V1L4Y5"/>
<dbReference type="GO" id="GO:0045271">
    <property type="term" value="C:respiratory chain complex I"/>
    <property type="evidence" value="ECO:0007669"/>
    <property type="project" value="InterPro"/>
</dbReference>
<dbReference type="GO" id="GO:0005743">
    <property type="term" value="C:mitochondrial inner membrane"/>
    <property type="evidence" value="ECO:0007669"/>
    <property type="project" value="UniProtKB-SubCell"/>
</dbReference>
<dbReference type="OrthoDB" id="2148490at2759"/>
<comment type="caution">
    <text evidence="3">The sequence shown here is derived from an EMBL/GenBank/DDBJ whole genome shotgun (WGS) entry which is preliminary data.</text>
</comment>
<evidence type="ECO:0000256" key="2">
    <source>
        <dbReference type="RuleBase" id="RU363103"/>
    </source>
</evidence>
<dbReference type="PANTHER" id="PTHR12910">
    <property type="entry name" value="NADH-UBIQUINONE OXIDOREDUCTASE SUBUNIT B17.2"/>
    <property type="match status" value="1"/>
</dbReference>
<organism evidence="3 4">
    <name type="scientific">Trichinella nativa</name>
    <dbReference type="NCBI Taxonomy" id="6335"/>
    <lineage>
        <taxon>Eukaryota</taxon>
        <taxon>Metazoa</taxon>
        <taxon>Ecdysozoa</taxon>
        <taxon>Nematoda</taxon>
        <taxon>Enoplea</taxon>
        <taxon>Dorylaimia</taxon>
        <taxon>Trichinellida</taxon>
        <taxon>Trichinellidae</taxon>
        <taxon>Trichinella</taxon>
    </lineage>
</organism>
<dbReference type="PANTHER" id="PTHR12910:SF2">
    <property type="entry name" value="NADH DEHYDROGENASE [UBIQUINONE] 1 ALPHA SUBCOMPLEX SUBUNIT 12"/>
    <property type="match status" value="1"/>
</dbReference>
<evidence type="ECO:0000313" key="3">
    <source>
        <dbReference type="EMBL" id="KRZ54612.1"/>
    </source>
</evidence>
<keyword evidence="2" id="KW-0999">Mitochondrion inner membrane</keyword>
<comment type="similarity">
    <text evidence="1 2">Belongs to the complex I NDUFA12 subunit family.</text>
</comment>
<keyword evidence="4" id="KW-1185">Reference proteome</keyword>